<sequence>MYLTNCLKALFLPVIFTLTACGESVTFSPEQGDEKRYWVYAHTARDAEREPVTLMLSQSLVHYRVDQVGDTLKLHVTPEHLQLGVGSSGFSSIESPHGNDRIQQVFSSGFDLSLNGKSGELTDFKAKNTDQWQTFVAQGGQVLINGLQSTMNTPGFLQSIPVEEGSQIALPHFHGESATLTVQKVTEKSLFVTVSSQSEDDAKTQLYGQLEISRENGWFEKVLLVMNVPVEVFGATKMTQFALAMHPEEEPIGTFAEIFYNAYYDDERYWFDIPPLSEGKQAPVVLNLDDVLPYDRGMMYENHEGFQVAFATDLTEDTQIGKIVFRDASASSGGKPIDIALAFPLDQQFLDEQMNVSANVMPLGWSKQEAIKDIETISARVDYYDVSSKRHNVQWTQSEKQTFQLGDITLTATKVADTQNEYLLEYTDTEHSQLALDIGGMQGQISFLQPESLPQWFMPSAKQMFSYLGDPATTERTIAVKLSEAPTNVTFLVHSQSKDVSFSRDVVFVEKSLFLSSAEMPPMDVSPDYGYVVVESDIKKPSQNNTTFSFTGDLSLETESAQNAAVALPYEWENVCQFSIENAPEINGHKLVWKPQPMTNNDVAGAPSKIAKNSTAYQLMTPDGIRRYFYDLEVTTRLACEGKPSWGDVALTTSTFPWLIDVNTVEGFDKNQTLKQFVSRYRISDKSGQQLLPIDTHGNVFTVDDRPITEVLFDDTYIKMSGKISRAEYFKIEGEPLERTFVTTFPPLKKG</sequence>
<dbReference type="EMBL" id="JAJUBB010000011">
    <property type="protein sequence ID" value="MDD1782568.1"/>
    <property type="molecule type" value="Genomic_DNA"/>
</dbReference>
<protein>
    <recommendedName>
        <fullName evidence="4">Lipoprotein</fullName>
    </recommendedName>
</protein>
<feature type="chain" id="PRO_5045132685" description="Lipoprotein" evidence="1">
    <location>
        <begin position="23"/>
        <end position="751"/>
    </location>
</feature>
<evidence type="ECO:0008006" key="4">
    <source>
        <dbReference type="Google" id="ProtNLM"/>
    </source>
</evidence>
<dbReference type="RefSeq" id="WP_274143205.1">
    <property type="nucleotide sequence ID" value="NZ_JAJUBB010000011.1"/>
</dbReference>
<comment type="caution">
    <text evidence="2">The sequence shown here is derived from an EMBL/GenBank/DDBJ whole genome shotgun (WGS) entry which is preliminary data.</text>
</comment>
<reference evidence="2" key="1">
    <citation type="submission" date="2021-12" db="EMBL/GenBank/DDBJ databases">
        <title>Enterovibrio ZSDZ35 sp. nov. and Enterovibrio ZSDZ42 sp. nov., isolated from coastal seawater in Qingdao.</title>
        <authorList>
            <person name="Zhang P."/>
        </authorList>
    </citation>
    <scope>NUCLEOTIDE SEQUENCE</scope>
    <source>
        <strain evidence="2">ZSDZ35</strain>
    </source>
</reference>
<evidence type="ECO:0000313" key="3">
    <source>
        <dbReference type="Proteomes" id="UP001149821"/>
    </source>
</evidence>
<keyword evidence="3" id="KW-1185">Reference proteome</keyword>
<evidence type="ECO:0000313" key="2">
    <source>
        <dbReference type="EMBL" id="MDD1782568.1"/>
    </source>
</evidence>
<evidence type="ECO:0000256" key="1">
    <source>
        <dbReference type="SAM" id="SignalP"/>
    </source>
</evidence>
<keyword evidence="1" id="KW-0732">Signal</keyword>
<gene>
    <name evidence="2" type="ORF">LRP49_15455</name>
</gene>
<feature type="signal peptide" evidence="1">
    <location>
        <begin position="1"/>
        <end position="22"/>
    </location>
</feature>
<name>A0ABT5QPG0_9GAMM</name>
<accession>A0ABT5QPG0</accession>
<organism evidence="2 3">
    <name type="scientific">Enterovibrio qingdaonensis</name>
    <dbReference type="NCBI Taxonomy" id="2899818"/>
    <lineage>
        <taxon>Bacteria</taxon>
        <taxon>Pseudomonadati</taxon>
        <taxon>Pseudomonadota</taxon>
        <taxon>Gammaproteobacteria</taxon>
        <taxon>Vibrionales</taxon>
        <taxon>Vibrionaceae</taxon>
        <taxon>Enterovibrio</taxon>
    </lineage>
</organism>
<dbReference type="Proteomes" id="UP001149821">
    <property type="component" value="Unassembled WGS sequence"/>
</dbReference>
<proteinExistence type="predicted"/>